<organism evidence="2 3">
    <name type="scientific">candidate division WOR-1 bacterium DG_54_3</name>
    <dbReference type="NCBI Taxonomy" id="1703775"/>
    <lineage>
        <taxon>Bacteria</taxon>
        <taxon>Bacillati</taxon>
        <taxon>Saganbacteria</taxon>
    </lineage>
</organism>
<proteinExistence type="predicted"/>
<dbReference type="PROSITE" id="PS50112">
    <property type="entry name" value="PAS"/>
    <property type="match status" value="1"/>
</dbReference>
<dbReference type="Pfam" id="PF13426">
    <property type="entry name" value="PAS_9"/>
    <property type="match status" value="1"/>
</dbReference>
<evidence type="ECO:0000313" key="2">
    <source>
        <dbReference type="EMBL" id="KPJ64078.1"/>
    </source>
</evidence>
<dbReference type="Gene3D" id="3.30.450.20">
    <property type="entry name" value="PAS domain"/>
    <property type="match status" value="1"/>
</dbReference>
<dbReference type="EMBL" id="LIZX01000200">
    <property type="protein sequence ID" value="KPJ64078.1"/>
    <property type="molecule type" value="Genomic_DNA"/>
</dbReference>
<accession>A0A0S7XNL2</accession>
<gene>
    <name evidence="2" type="ORF">AMJ44_13415</name>
</gene>
<dbReference type="Proteomes" id="UP000051861">
    <property type="component" value="Unassembled WGS sequence"/>
</dbReference>
<dbReference type="InterPro" id="IPR035965">
    <property type="entry name" value="PAS-like_dom_sf"/>
</dbReference>
<name>A0A0S7XNL2_UNCSA</name>
<dbReference type="AlphaFoldDB" id="A0A0S7XNL2"/>
<dbReference type="SUPFAM" id="SSF55785">
    <property type="entry name" value="PYP-like sensor domain (PAS domain)"/>
    <property type="match status" value="1"/>
</dbReference>
<protein>
    <recommendedName>
        <fullName evidence="1">PAS domain-containing protein</fullName>
    </recommendedName>
</protein>
<evidence type="ECO:0000313" key="3">
    <source>
        <dbReference type="Proteomes" id="UP000051861"/>
    </source>
</evidence>
<sequence>MDKRDEIKDIWHLFPIPLAYLNPTGTILNLSGALAELLGQSKEELMGARIFDFIREDEMEKIQQELINQGFAKNREIYIKSQQEEEIPVSISILAQKDKKGIILGYLLSLSDLSQIKKKHRNLEDKIAELQEFCSLAIDRELRMIELEKEVNSLLVELGRELKYKEKE</sequence>
<feature type="domain" description="PAS" evidence="1">
    <location>
        <begin position="3"/>
        <end position="74"/>
    </location>
</feature>
<reference evidence="2 3" key="1">
    <citation type="journal article" date="2015" name="Microbiome">
        <title>Genomic resolution of linkages in carbon, nitrogen, and sulfur cycling among widespread estuary sediment bacteria.</title>
        <authorList>
            <person name="Baker B.J."/>
            <person name="Lazar C.S."/>
            <person name="Teske A.P."/>
            <person name="Dick G.J."/>
        </authorList>
    </citation>
    <scope>NUCLEOTIDE SEQUENCE [LARGE SCALE GENOMIC DNA]</scope>
    <source>
        <strain evidence="2">DG_54_3</strain>
    </source>
</reference>
<dbReference type="NCBIfam" id="TIGR00229">
    <property type="entry name" value="sensory_box"/>
    <property type="match status" value="1"/>
</dbReference>
<dbReference type="SMART" id="SM00091">
    <property type="entry name" value="PAS"/>
    <property type="match status" value="1"/>
</dbReference>
<dbReference type="InterPro" id="IPR000014">
    <property type="entry name" value="PAS"/>
</dbReference>
<comment type="caution">
    <text evidence="2">The sequence shown here is derived from an EMBL/GenBank/DDBJ whole genome shotgun (WGS) entry which is preliminary data.</text>
</comment>
<evidence type="ECO:0000259" key="1">
    <source>
        <dbReference type="PROSITE" id="PS50112"/>
    </source>
</evidence>
<dbReference type="CDD" id="cd00130">
    <property type="entry name" value="PAS"/>
    <property type="match status" value="1"/>
</dbReference>